<dbReference type="EMBL" id="LAZR01068316">
    <property type="protein sequence ID" value="KKK49869.1"/>
    <property type="molecule type" value="Genomic_DNA"/>
</dbReference>
<sequence>MKRSRFYYRAPYPEIKEITFDGTAGLGAVGTFDLFTVTGQVLIVALAPYCTVDIAVDGGAGVASMQLGIANATTLLIPTTTAVDIDAGK</sequence>
<gene>
    <name evidence="1" type="ORF">LCGC14_3130730</name>
</gene>
<organism evidence="1">
    <name type="scientific">marine sediment metagenome</name>
    <dbReference type="NCBI Taxonomy" id="412755"/>
    <lineage>
        <taxon>unclassified sequences</taxon>
        <taxon>metagenomes</taxon>
        <taxon>ecological metagenomes</taxon>
    </lineage>
</organism>
<reference evidence="1" key="1">
    <citation type="journal article" date="2015" name="Nature">
        <title>Complex archaea that bridge the gap between prokaryotes and eukaryotes.</title>
        <authorList>
            <person name="Spang A."/>
            <person name="Saw J.H."/>
            <person name="Jorgensen S.L."/>
            <person name="Zaremba-Niedzwiedzka K."/>
            <person name="Martijn J."/>
            <person name="Lind A.E."/>
            <person name="van Eijk R."/>
            <person name="Schleper C."/>
            <person name="Guy L."/>
            <person name="Ettema T.J."/>
        </authorList>
    </citation>
    <scope>NUCLEOTIDE SEQUENCE</scope>
</reference>
<evidence type="ECO:0000313" key="1">
    <source>
        <dbReference type="EMBL" id="KKK49869.1"/>
    </source>
</evidence>
<protein>
    <submittedName>
        <fullName evidence="1">Uncharacterized protein</fullName>
    </submittedName>
</protein>
<comment type="caution">
    <text evidence="1">The sequence shown here is derived from an EMBL/GenBank/DDBJ whole genome shotgun (WGS) entry which is preliminary data.</text>
</comment>
<proteinExistence type="predicted"/>
<feature type="non-terminal residue" evidence="1">
    <location>
        <position position="89"/>
    </location>
</feature>
<name>A0A0F8Y6V5_9ZZZZ</name>
<dbReference type="AlphaFoldDB" id="A0A0F8Y6V5"/>
<accession>A0A0F8Y6V5</accession>